<keyword evidence="13" id="KW-1185">Reference proteome</keyword>
<keyword evidence="2" id="KW-0479">Metal-binding</keyword>
<sequence length="281" mass="32516">MMENYENVRALGFPTNNPDLVFKMRRNENHELYTDKIENGVSLEGVSPEGTGELEFSNEKKKLATWREKDMQDALPSVPTSLRLLESCGATVKGRSPRKERRARSFWLQTMPGFVCPDCGKAFLSKSDMARHQWYHSRKKPCQSLSCPKSLAKPSQPAQQQPRPPGECQCSKCGKRFMDCRGLMCHQAVHAAKQTFHRHAHCRGFYFNYNLRQHQNPNQQVSTAKPLFHCPHCGRQFTRRCNLIQHSRIHQYLWHPQGKRWTPTLETKPNETMEVQVGYCA</sequence>
<dbReference type="PROSITE" id="PS00028">
    <property type="entry name" value="ZINC_FINGER_C2H2_1"/>
    <property type="match status" value="3"/>
</dbReference>
<protein>
    <recommendedName>
        <fullName evidence="11">C2H2-type domain-containing protein</fullName>
    </recommendedName>
</protein>
<feature type="domain" description="C2H2-type" evidence="11">
    <location>
        <begin position="114"/>
        <end position="141"/>
    </location>
</feature>
<keyword evidence="3" id="KW-0677">Repeat</keyword>
<keyword evidence="6" id="KW-0805">Transcription regulation</keyword>
<organism evidence="12 13">
    <name type="scientific">Ophiophagus hannah</name>
    <name type="common">King cobra</name>
    <name type="synonym">Naja hannah</name>
    <dbReference type="NCBI Taxonomy" id="8665"/>
    <lineage>
        <taxon>Eukaryota</taxon>
        <taxon>Metazoa</taxon>
        <taxon>Chordata</taxon>
        <taxon>Craniata</taxon>
        <taxon>Vertebrata</taxon>
        <taxon>Euteleostomi</taxon>
        <taxon>Lepidosauria</taxon>
        <taxon>Squamata</taxon>
        <taxon>Bifurcata</taxon>
        <taxon>Unidentata</taxon>
        <taxon>Episquamata</taxon>
        <taxon>Toxicofera</taxon>
        <taxon>Serpentes</taxon>
        <taxon>Colubroidea</taxon>
        <taxon>Elapidae</taxon>
        <taxon>Elapinae</taxon>
        <taxon>Ophiophagus</taxon>
    </lineage>
</organism>
<evidence type="ECO:0000256" key="9">
    <source>
        <dbReference type="PROSITE-ProRule" id="PRU00042"/>
    </source>
</evidence>
<dbReference type="PANTHER" id="PTHR47772:SF13">
    <property type="entry name" value="GASTRULA ZINC FINGER PROTEIN XLCGF49.1-LIKE-RELATED"/>
    <property type="match status" value="1"/>
</dbReference>
<gene>
    <name evidence="12" type="ORF">L345_11063</name>
</gene>
<comment type="caution">
    <text evidence="12">The sequence shown here is derived from an EMBL/GenBank/DDBJ whole genome shotgun (WGS) entry which is preliminary data.</text>
</comment>
<dbReference type="SUPFAM" id="SSF57667">
    <property type="entry name" value="beta-beta-alpha zinc fingers"/>
    <property type="match status" value="2"/>
</dbReference>
<dbReference type="InterPro" id="IPR036236">
    <property type="entry name" value="Znf_C2H2_sf"/>
</dbReference>
<accession>V8NNR9</accession>
<comment type="subcellular location">
    <subcellularLocation>
        <location evidence="1">Nucleus</location>
    </subcellularLocation>
</comment>
<evidence type="ECO:0000256" key="5">
    <source>
        <dbReference type="ARBA" id="ARBA00022833"/>
    </source>
</evidence>
<evidence type="ECO:0000256" key="8">
    <source>
        <dbReference type="ARBA" id="ARBA00023242"/>
    </source>
</evidence>
<keyword evidence="4 9" id="KW-0863">Zinc-finger</keyword>
<dbReference type="OrthoDB" id="9027221at2759"/>
<keyword evidence="7" id="KW-0804">Transcription</keyword>
<evidence type="ECO:0000256" key="6">
    <source>
        <dbReference type="ARBA" id="ARBA00023015"/>
    </source>
</evidence>
<evidence type="ECO:0000256" key="7">
    <source>
        <dbReference type="ARBA" id="ARBA00023163"/>
    </source>
</evidence>
<dbReference type="InterPro" id="IPR050636">
    <property type="entry name" value="C2H2-ZF_domain-containing"/>
</dbReference>
<dbReference type="InterPro" id="IPR013087">
    <property type="entry name" value="Znf_C2H2_type"/>
</dbReference>
<proteinExistence type="predicted"/>
<feature type="domain" description="C2H2-type" evidence="11">
    <location>
        <begin position="168"/>
        <end position="195"/>
    </location>
</feature>
<dbReference type="AlphaFoldDB" id="V8NNR9"/>
<dbReference type="Proteomes" id="UP000018936">
    <property type="component" value="Unassembled WGS sequence"/>
</dbReference>
<dbReference type="EMBL" id="AZIM01002878">
    <property type="protein sequence ID" value="ETE63177.1"/>
    <property type="molecule type" value="Genomic_DNA"/>
</dbReference>
<evidence type="ECO:0000313" key="13">
    <source>
        <dbReference type="Proteomes" id="UP000018936"/>
    </source>
</evidence>
<keyword evidence="5" id="KW-0862">Zinc</keyword>
<evidence type="ECO:0000256" key="10">
    <source>
        <dbReference type="SAM" id="MobiDB-lite"/>
    </source>
</evidence>
<dbReference type="PANTHER" id="PTHR47772">
    <property type="entry name" value="ZINC FINGER PROTEIN 200"/>
    <property type="match status" value="1"/>
</dbReference>
<dbReference type="Gene3D" id="3.30.160.60">
    <property type="entry name" value="Classic Zinc Finger"/>
    <property type="match status" value="2"/>
</dbReference>
<dbReference type="Pfam" id="PF00096">
    <property type="entry name" value="zf-C2H2"/>
    <property type="match status" value="2"/>
</dbReference>
<evidence type="ECO:0000256" key="4">
    <source>
        <dbReference type="ARBA" id="ARBA00022771"/>
    </source>
</evidence>
<feature type="domain" description="C2H2-type" evidence="11">
    <location>
        <begin position="228"/>
        <end position="250"/>
    </location>
</feature>
<evidence type="ECO:0000256" key="2">
    <source>
        <dbReference type="ARBA" id="ARBA00022723"/>
    </source>
</evidence>
<dbReference type="GO" id="GO:0008270">
    <property type="term" value="F:zinc ion binding"/>
    <property type="evidence" value="ECO:0007669"/>
    <property type="project" value="UniProtKB-KW"/>
</dbReference>
<evidence type="ECO:0000256" key="1">
    <source>
        <dbReference type="ARBA" id="ARBA00004123"/>
    </source>
</evidence>
<keyword evidence="8" id="KW-0539">Nucleus</keyword>
<dbReference type="PROSITE" id="PS50157">
    <property type="entry name" value="ZINC_FINGER_C2H2_2"/>
    <property type="match status" value="3"/>
</dbReference>
<name>V8NNR9_OPHHA</name>
<evidence type="ECO:0000259" key="11">
    <source>
        <dbReference type="PROSITE" id="PS50157"/>
    </source>
</evidence>
<evidence type="ECO:0000313" key="12">
    <source>
        <dbReference type="EMBL" id="ETE63177.1"/>
    </source>
</evidence>
<dbReference type="GO" id="GO:0005634">
    <property type="term" value="C:nucleus"/>
    <property type="evidence" value="ECO:0007669"/>
    <property type="project" value="UniProtKB-SubCell"/>
</dbReference>
<dbReference type="SMART" id="SM00355">
    <property type="entry name" value="ZnF_C2H2"/>
    <property type="match status" value="3"/>
</dbReference>
<feature type="region of interest" description="Disordered" evidence="10">
    <location>
        <begin position="146"/>
        <end position="165"/>
    </location>
</feature>
<evidence type="ECO:0000256" key="3">
    <source>
        <dbReference type="ARBA" id="ARBA00022737"/>
    </source>
</evidence>
<reference evidence="12 13" key="1">
    <citation type="journal article" date="2013" name="Proc. Natl. Acad. Sci. U.S.A.">
        <title>The king cobra genome reveals dynamic gene evolution and adaptation in the snake venom system.</title>
        <authorList>
            <person name="Vonk F.J."/>
            <person name="Casewell N.R."/>
            <person name="Henkel C.V."/>
            <person name="Heimberg A.M."/>
            <person name="Jansen H.J."/>
            <person name="McCleary R.J."/>
            <person name="Kerkkamp H.M."/>
            <person name="Vos R.A."/>
            <person name="Guerreiro I."/>
            <person name="Calvete J.J."/>
            <person name="Wuster W."/>
            <person name="Woods A.E."/>
            <person name="Logan J.M."/>
            <person name="Harrison R.A."/>
            <person name="Castoe T.A."/>
            <person name="de Koning A.P."/>
            <person name="Pollock D.D."/>
            <person name="Yandell M."/>
            <person name="Calderon D."/>
            <person name="Renjifo C."/>
            <person name="Currier R.B."/>
            <person name="Salgado D."/>
            <person name="Pla D."/>
            <person name="Sanz L."/>
            <person name="Hyder A.S."/>
            <person name="Ribeiro J.M."/>
            <person name="Arntzen J.W."/>
            <person name="van den Thillart G.E."/>
            <person name="Boetzer M."/>
            <person name="Pirovano W."/>
            <person name="Dirks R.P."/>
            <person name="Spaink H.P."/>
            <person name="Duboule D."/>
            <person name="McGlinn E."/>
            <person name="Kini R.M."/>
            <person name="Richardson M.K."/>
        </authorList>
    </citation>
    <scope>NUCLEOTIDE SEQUENCE</scope>
    <source>
        <tissue evidence="12">Blood</tissue>
    </source>
</reference>